<evidence type="ECO:0000313" key="3">
    <source>
        <dbReference type="EMBL" id="CAH0547199.1"/>
    </source>
</evidence>
<keyword evidence="2" id="KW-0645">Protease</keyword>
<gene>
    <name evidence="3" type="ORF">MELIAE_LOCUS1236</name>
</gene>
<proteinExistence type="inferred from homology"/>
<keyword evidence="2" id="KW-0720">Serine protease</keyword>
<evidence type="ECO:0000256" key="1">
    <source>
        <dbReference type="ARBA" id="ARBA00010541"/>
    </source>
</evidence>
<keyword evidence="2" id="KW-0378">Hydrolase</keyword>
<evidence type="ECO:0000256" key="2">
    <source>
        <dbReference type="ARBA" id="ARBA00022825"/>
    </source>
</evidence>
<accession>A0A9P0ASG0</accession>
<dbReference type="PRINTS" id="PR00834">
    <property type="entry name" value="PROTEASES2C"/>
</dbReference>
<dbReference type="AlphaFoldDB" id="A0A9P0ASG0"/>
<reference evidence="3" key="1">
    <citation type="submission" date="2021-12" db="EMBL/GenBank/DDBJ databases">
        <authorList>
            <person name="King R."/>
        </authorList>
    </citation>
    <scope>NUCLEOTIDE SEQUENCE</scope>
</reference>
<dbReference type="PANTHER" id="PTHR22939:SF129">
    <property type="entry name" value="SERINE PROTEASE HTRA2, MITOCHONDRIAL"/>
    <property type="match status" value="1"/>
</dbReference>
<dbReference type="SUPFAM" id="SSF50494">
    <property type="entry name" value="Trypsin-like serine proteases"/>
    <property type="match status" value="1"/>
</dbReference>
<dbReference type="OrthoDB" id="4217619at2759"/>
<keyword evidence="4" id="KW-1185">Reference proteome</keyword>
<dbReference type="PANTHER" id="PTHR22939">
    <property type="entry name" value="SERINE PROTEASE FAMILY S1C HTRA-RELATED"/>
    <property type="match status" value="1"/>
</dbReference>
<dbReference type="InterPro" id="IPR009003">
    <property type="entry name" value="Peptidase_S1_PA"/>
</dbReference>
<dbReference type="GO" id="GO:0006508">
    <property type="term" value="P:proteolysis"/>
    <property type="evidence" value="ECO:0007669"/>
    <property type="project" value="InterPro"/>
</dbReference>
<dbReference type="GO" id="GO:0004252">
    <property type="term" value="F:serine-type endopeptidase activity"/>
    <property type="evidence" value="ECO:0007669"/>
    <property type="project" value="InterPro"/>
</dbReference>
<comment type="similarity">
    <text evidence="1">Belongs to the peptidase S1C family.</text>
</comment>
<organism evidence="3 4">
    <name type="scientific">Brassicogethes aeneus</name>
    <name type="common">Rape pollen beetle</name>
    <name type="synonym">Meligethes aeneus</name>
    <dbReference type="NCBI Taxonomy" id="1431903"/>
    <lineage>
        <taxon>Eukaryota</taxon>
        <taxon>Metazoa</taxon>
        <taxon>Ecdysozoa</taxon>
        <taxon>Arthropoda</taxon>
        <taxon>Hexapoda</taxon>
        <taxon>Insecta</taxon>
        <taxon>Pterygota</taxon>
        <taxon>Neoptera</taxon>
        <taxon>Endopterygota</taxon>
        <taxon>Coleoptera</taxon>
        <taxon>Polyphaga</taxon>
        <taxon>Cucujiformia</taxon>
        <taxon>Nitidulidae</taxon>
        <taxon>Meligethinae</taxon>
        <taxon>Brassicogethes</taxon>
    </lineage>
</organism>
<dbReference type="GO" id="GO:0012501">
    <property type="term" value="P:programmed cell death"/>
    <property type="evidence" value="ECO:0007669"/>
    <property type="project" value="TreeGrafter"/>
</dbReference>
<dbReference type="InterPro" id="IPR001940">
    <property type="entry name" value="Peptidase_S1C"/>
</dbReference>
<dbReference type="EMBL" id="OV121132">
    <property type="protein sequence ID" value="CAH0547199.1"/>
    <property type="molecule type" value="Genomic_DNA"/>
</dbReference>
<name>A0A9P0ASG0_BRAAE</name>
<protein>
    <submittedName>
        <fullName evidence="3">Uncharacterized protein</fullName>
    </submittedName>
</protein>
<sequence length="266" mass="29533">MFTIPSKLLCRRTFQKYGKCFFSEKSNKNTFKNKIFNQSKHLKYLAASGALAILTSMYINKYKKRNKNMMLLGNDMELAILKEKEEPSIRNQFNFIDKVVKKCASAVFYLEIRDPMKKDPETGEPAVTSNGSGFIISEDGWAITNAHVVLNKPQSTISAIFRDGRSFPVQVEDADLNIDLALLKLKTDEKLPQLQFARSGDTSVGEWVVALGSPLNMFVKSCSCVVRFACGVCVSITACAYVVESLAGLCCVLLSLDNLGNLSQPL</sequence>
<dbReference type="GO" id="GO:0043065">
    <property type="term" value="P:positive regulation of apoptotic process"/>
    <property type="evidence" value="ECO:0007669"/>
    <property type="project" value="TreeGrafter"/>
</dbReference>
<dbReference type="Proteomes" id="UP001154078">
    <property type="component" value="Chromosome 1"/>
</dbReference>
<evidence type="ECO:0000313" key="4">
    <source>
        <dbReference type="Proteomes" id="UP001154078"/>
    </source>
</evidence>
<dbReference type="Gene3D" id="2.40.10.120">
    <property type="match status" value="1"/>
</dbReference>
<dbReference type="Pfam" id="PF13365">
    <property type="entry name" value="Trypsin_2"/>
    <property type="match status" value="1"/>
</dbReference>